<dbReference type="InterPro" id="IPR000700">
    <property type="entry name" value="PAS-assoc_C"/>
</dbReference>
<dbReference type="InterPro" id="IPR052162">
    <property type="entry name" value="Sensor_kinase/Photoreceptor"/>
</dbReference>
<comment type="catalytic activity">
    <reaction evidence="1">
        <text>ATP + protein L-histidine = ADP + protein N-phospho-L-histidine.</text>
        <dbReference type="EC" id="2.7.13.3"/>
    </reaction>
</comment>
<evidence type="ECO:0000256" key="4">
    <source>
        <dbReference type="ARBA" id="ARBA00022679"/>
    </source>
</evidence>
<evidence type="ECO:0000256" key="2">
    <source>
        <dbReference type="ARBA" id="ARBA00012438"/>
    </source>
</evidence>
<evidence type="ECO:0000256" key="3">
    <source>
        <dbReference type="ARBA" id="ARBA00022553"/>
    </source>
</evidence>
<protein>
    <recommendedName>
        <fullName evidence="2">histidine kinase</fullName>
        <ecNumber evidence="2">2.7.13.3</ecNumber>
    </recommendedName>
</protein>
<name>A0A850NM15_9FLAO</name>
<dbReference type="AlphaFoldDB" id="A0A850NM15"/>
<dbReference type="Gene3D" id="3.30.565.10">
    <property type="entry name" value="Histidine kinase-like ATPase, C-terminal domain"/>
    <property type="match status" value="1"/>
</dbReference>
<evidence type="ECO:0000313" key="11">
    <source>
        <dbReference type="Proteomes" id="UP000558089"/>
    </source>
</evidence>
<dbReference type="Pfam" id="PF08448">
    <property type="entry name" value="PAS_4"/>
    <property type="match status" value="1"/>
</dbReference>
<evidence type="ECO:0000313" key="10">
    <source>
        <dbReference type="EMBL" id="NVN19425.1"/>
    </source>
</evidence>
<accession>A0A850NM15</accession>
<keyword evidence="3" id="KW-0597">Phosphoprotein</keyword>
<dbReference type="InterPro" id="IPR005467">
    <property type="entry name" value="His_kinase_dom"/>
</dbReference>
<feature type="domain" description="PAS" evidence="8">
    <location>
        <begin position="316"/>
        <end position="360"/>
    </location>
</feature>
<keyword evidence="6" id="KW-0175">Coiled coil</keyword>
<organism evidence="10 11">
    <name type="scientific">Flagellimonas chongwuensis</name>
    <dbReference type="NCBI Taxonomy" id="2697365"/>
    <lineage>
        <taxon>Bacteria</taxon>
        <taxon>Pseudomonadati</taxon>
        <taxon>Bacteroidota</taxon>
        <taxon>Flavobacteriia</taxon>
        <taxon>Flavobacteriales</taxon>
        <taxon>Flavobacteriaceae</taxon>
        <taxon>Flagellimonas</taxon>
    </lineage>
</organism>
<evidence type="ECO:0000256" key="5">
    <source>
        <dbReference type="ARBA" id="ARBA00022777"/>
    </source>
</evidence>
<dbReference type="SUPFAM" id="SSF55874">
    <property type="entry name" value="ATPase domain of HSP90 chaperone/DNA topoisomerase II/histidine kinase"/>
    <property type="match status" value="1"/>
</dbReference>
<dbReference type="Pfam" id="PF00512">
    <property type="entry name" value="HisKA"/>
    <property type="match status" value="1"/>
</dbReference>
<dbReference type="InterPro" id="IPR004358">
    <property type="entry name" value="Sig_transdc_His_kin-like_C"/>
</dbReference>
<dbReference type="SMART" id="SM00086">
    <property type="entry name" value="PAC"/>
    <property type="match status" value="2"/>
</dbReference>
<dbReference type="InterPro" id="IPR001610">
    <property type="entry name" value="PAC"/>
</dbReference>
<feature type="domain" description="PAC" evidence="9">
    <location>
        <begin position="388"/>
        <end position="440"/>
    </location>
</feature>
<comment type="caution">
    <text evidence="10">The sequence shown here is derived from an EMBL/GenBank/DDBJ whole genome shotgun (WGS) entry which is preliminary data.</text>
</comment>
<dbReference type="SUPFAM" id="SSF47384">
    <property type="entry name" value="Homodimeric domain of signal transducing histidine kinase"/>
    <property type="match status" value="1"/>
</dbReference>
<dbReference type="Proteomes" id="UP000558089">
    <property type="component" value="Unassembled WGS sequence"/>
</dbReference>
<dbReference type="EMBL" id="WYET01000007">
    <property type="protein sequence ID" value="NVN19425.1"/>
    <property type="molecule type" value="Genomic_DNA"/>
</dbReference>
<dbReference type="FunFam" id="3.30.565.10:FF:000006">
    <property type="entry name" value="Sensor histidine kinase WalK"/>
    <property type="match status" value="1"/>
</dbReference>
<evidence type="ECO:0000259" key="8">
    <source>
        <dbReference type="PROSITE" id="PS50112"/>
    </source>
</evidence>
<proteinExistence type="predicted"/>
<dbReference type="InterPro" id="IPR013656">
    <property type="entry name" value="PAS_4"/>
</dbReference>
<dbReference type="SMART" id="SM00091">
    <property type="entry name" value="PAS"/>
    <property type="match status" value="3"/>
</dbReference>
<feature type="coiled-coil region" evidence="6">
    <location>
        <begin position="6"/>
        <end position="33"/>
    </location>
</feature>
<dbReference type="Gene3D" id="3.30.450.20">
    <property type="entry name" value="PAS domain"/>
    <property type="match status" value="3"/>
</dbReference>
<dbReference type="InterPro" id="IPR000014">
    <property type="entry name" value="PAS"/>
</dbReference>
<dbReference type="EC" id="2.7.13.3" evidence="2"/>
<feature type="domain" description="Histidine kinase" evidence="7">
    <location>
        <begin position="458"/>
        <end position="667"/>
    </location>
</feature>
<keyword evidence="5" id="KW-0418">Kinase</keyword>
<evidence type="ECO:0000256" key="1">
    <source>
        <dbReference type="ARBA" id="ARBA00000085"/>
    </source>
</evidence>
<dbReference type="InterPro" id="IPR036890">
    <property type="entry name" value="HATPase_C_sf"/>
</dbReference>
<dbReference type="InterPro" id="IPR035965">
    <property type="entry name" value="PAS-like_dom_sf"/>
</dbReference>
<dbReference type="Pfam" id="PF13426">
    <property type="entry name" value="PAS_9"/>
    <property type="match status" value="2"/>
</dbReference>
<reference evidence="10 11" key="1">
    <citation type="submission" date="2020-01" db="EMBL/GenBank/DDBJ databases">
        <title>Draft Genome Analysis of Muricauda sp. HICW Isolated from coastal seawater of PR China.</title>
        <authorList>
            <person name="Chen M.-X."/>
        </authorList>
    </citation>
    <scope>NUCLEOTIDE SEQUENCE [LARGE SCALE GENOMIC DNA]</scope>
    <source>
        <strain evidence="10 11">HICW</strain>
    </source>
</reference>
<feature type="domain" description="PAC" evidence="9">
    <location>
        <begin position="127"/>
        <end position="179"/>
    </location>
</feature>
<sequence length="682" mass="78145">MESNEVKVLKRALERQKKARAQAEKILEDKSKELYDTAEHLKRANVLLENLLNERTDEVNAAFLNIIDPYVVMDLDFNVIRSNESAKEFLKFNRLKNEVNLSRYVHPDFAQYTAESIQSLLETGILKNYRAKIVLPDNQQKYVQINASLIYDRKANPIAAQGIIRDITQEKDVESLLKNQQEQLKESQDRLATLIKNLEMAVLLEDENRKIALTNKKFCDMFGIQANPEDMIGADCANAAEESKDYFKDPEQFIDRITEILKNQETVLSDELQMTDGRILERDYIPLFNDGVYKGHLWSYRDVTLTKTFRQNLQAEKDKYSGIIANMNLGLIEVDLNGQIQTVNRSFCNISGFEMKELVGSVVHELRTANNKQIIDDKDIAQLKKGQDSHQMAVFNKKGEQRHWLVSSAPRFDEAQRAIGSIGIHLDITEHIKLQLEKEKLLSKLEQSNESLKEYAYVVSHDLKSPLRSIEALASWLSNDYGDSLDDAGKEYLKLIQDKIESMENLISGILAYSTANTSELKNTEIDLHDVVSEIEESIYIPENVKVIAPEKLPTIIADRTKMHQLFQNIISNAVVHIEKENGKVEVLYQDKHGFWEFCIKDNGVGIPKKYHKKIFEIFQSASDDKKSTGIGLSIVKKIIDRYNGEVWVESEEGKGTDFYFTLEKQTLNSNLHEDIASQKVI</sequence>
<dbReference type="SMART" id="SM00388">
    <property type="entry name" value="HisKA"/>
    <property type="match status" value="1"/>
</dbReference>
<dbReference type="CDD" id="cd00082">
    <property type="entry name" value="HisKA"/>
    <property type="match status" value="1"/>
</dbReference>
<keyword evidence="4" id="KW-0808">Transferase</keyword>
<dbReference type="InterPro" id="IPR036097">
    <property type="entry name" value="HisK_dim/P_sf"/>
</dbReference>
<dbReference type="InterPro" id="IPR003661">
    <property type="entry name" value="HisK_dim/P_dom"/>
</dbReference>
<dbReference type="PROSITE" id="PS50112">
    <property type="entry name" value="PAS"/>
    <property type="match status" value="1"/>
</dbReference>
<dbReference type="RefSeq" id="WP_176620984.1">
    <property type="nucleotide sequence ID" value="NZ_WYET01000007.1"/>
</dbReference>
<dbReference type="GO" id="GO:0000155">
    <property type="term" value="F:phosphorelay sensor kinase activity"/>
    <property type="evidence" value="ECO:0007669"/>
    <property type="project" value="InterPro"/>
</dbReference>
<dbReference type="SUPFAM" id="SSF55785">
    <property type="entry name" value="PYP-like sensor domain (PAS domain)"/>
    <property type="match status" value="3"/>
</dbReference>
<dbReference type="CDD" id="cd00130">
    <property type="entry name" value="PAS"/>
    <property type="match status" value="2"/>
</dbReference>
<dbReference type="PROSITE" id="PS50113">
    <property type="entry name" value="PAC"/>
    <property type="match status" value="2"/>
</dbReference>
<feature type="coiled-coil region" evidence="6">
    <location>
        <begin position="170"/>
        <end position="197"/>
    </location>
</feature>
<evidence type="ECO:0000259" key="9">
    <source>
        <dbReference type="PROSITE" id="PS50113"/>
    </source>
</evidence>
<dbReference type="PANTHER" id="PTHR43304:SF1">
    <property type="entry name" value="PAC DOMAIN-CONTAINING PROTEIN"/>
    <property type="match status" value="1"/>
</dbReference>
<dbReference type="Pfam" id="PF02518">
    <property type="entry name" value="HATPase_c"/>
    <property type="match status" value="1"/>
</dbReference>
<dbReference type="PRINTS" id="PR00344">
    <property type="entry name" value="BCTRLSENSOR"/>
</dbReference>
<dbReference type="SMART" id="SM00387">
    <property type="entry name" value="HATPase_c"/>
    <property type="match status" value="1"/>
</dbReference>
<dbReference type="PROSITE" id="PS50109">
    <property type="entry name" value="HIS_KIN"/>
    <property type="match status" value="1"/>
</dbReference>
<evidence type="ECO:0000259" key="7">
    <source>
        <dbReference type="PROSITE" id="PS50109"/>
    </source>
</evidence>
<dbReference type="PANTHER" id="PTHR43304">
    <property type="entry name" value="PHYTOCHROME-LIKE PROTEIN CPH1"/>
    <property type="match status" value="1"/>
</dbReference>
<keyword evidence="11" id="KW-1185">Reference proteome</keyword>
<evidence type="ECO:0000256" key="6">
    <source>
        <dbReference type="SAM" id="Coils"/>
    </source>
</evidence>
<dbReference type="Gene3D" id="1.10.287.130">
    <property type="match status" value="1"/>
</dbReference>
<dbReference type="InterPro" id="IPR003594">
    <property type="entry name" value="HATPase_dom"/>
</dbReference>
<gene>
    <name evidence="10" type="ORF">GUA46_13830</name>
</gene>
<dbReference type="NCBIfam" id="TIGR00229">
    <property type="entry name" value="sensory_box"/>
    <property type="match status" value="2"/>
</dbReference>